<accession>A0ABS8UEW8</accession>
<keyword evidence="3" id="KW-1185">Reference proteome</keyword>
<reference evidence="2" key="1">
    <citation type="submission" date="2021-12" db="EMBL/GenBank/DDBJ databases">
        <authorList>
            <person name="Ulrich A."/>
        </authorList>
    </citation>
    <scope>NUCLEOTIDE SEQUENCE</scope>
    <source>
        <strain evidence="2">A1P009</strain>
    </source>
</reference>
<sequence length="210" mass="21342">MRKLIHAAGCCLLIVAPTGCAQQAAAPAATPTESTAETMDETSKRVAEVAADANGWQVADVVVTDVPDGAAGACRLVGVRSNNVLSASTKTYAVLHGDEVVGRGDADALARVLDACGDEASPALWAEAVAAFGEDVPPGRVPKAAANISSDAHRGAIERGGYSFHPPQFATDGAVEFFMTDVEGGQLFEVRAARGADGAIDVVVKPAGRG</sequence>
<feature type="signal peptide" evidence="1">
    <location>
        <begin position="1"/>
        <end position="21"/>
    </location>
</feature>
<evidence type="ECO:0000313" key="2">
    <source>
        <dbReference type="EMBL" id="MCD9097397.1"/>
    </source>
</evidence>
<protein>
    <recommendedName>
        <fullName evidence="4">Lipoprotein</fullName>
    </recommendedName>
</protein>
<feature type="chain" id="PRO_5046466300" description="Lipoprotein" evidence="1">
    <location>
        <begin position="22"/>
        <end position="210"/>
    </location>
</feature>
<evidence type="ECO:0008006" key="4">
    <source>
        <dbReference type="Google" id="ProtNLM"/>
    </source>
</evidence>
<organism evidence="2 3">
    <name type="scientific">Luteimonas fraxinea</name>
    <dbReference type="NCBI Taxonomy" id="2901869"/>
    <lineage>
        <taxon>Bacteria</taxon>
        <taxon>Pseudomonadati</taxon>
        <taxon>Pseudomonadota</taxon>
        <taxon>Gammaproteobacteria</taxon>
        <taxon>Lysobacterales</taxon>
        <taxon>Lysobacteraceae</taxon>
        <taxon>Luteimonas</taxon>
    </lineage>
</organism>
<gene>
    <name evidence="2" type="ORF">LTT95_10655</name>
</gene>
<dbReference type="EMBL" id="JAJQKU010000003">
    <property type="protein sequence ID" value="MCD9097397.1"/>
    <property type="molecule type" value="Genomic_DNA"/>
</dbReference>
<proteinExistence type="predicted"/>
<comment type="caution">
    <text evidence="2">The sequence shown here is derived from an EMBL/GenBank/DDBJ whole genome shotgun (WGS) entry which is preliminary data.</text>
</comment>
<reference evidence="2" key="2">
    <citation type="journal article" date="2022" name="Syst. Appl. Microbiol.">
        <title>Physiological and genomic characterisation of Luteimonas fraxinea sp. nov., a bacterial species associated with trees tolerant to ash dieback.</title>
        <authorList>
            <person name="Ulrich K."/>
            <person name="Becker R."/>
            <person name="Behrendt U."/>
            <person name="Kube M."/>
            <person name="Schneck V."/>
            <person name="Ulrich A."/>
        </authorList>
    </citation>
    <scope>NUCLEOTIDE SEQUENCE</scope>
    <source>
        <strain evidence="2">A1P009</strain>
    </source>
</reference>
<name>A0ABS8UEW8_9GAMM</name>
<evidence type="ECO:0000256" key="1">
    <source>
        <dbReference type="SAM" id="SignalP"/>
    </source>
</evidence>
<dbReference type="Proteomes" id="UP001430360">
    <property type="component" value="Unassembled WGS sequence"/>
</dbReference>
<dbReference type="RefSeq" id="WP_232136431.1">
    <property type="nucleotide sequence ID" value="NZ_CP089507.1"/>
</dbReference>
<keyword evidence="1" id="KW-0732">Signal</keyword>
<evidence type="ECO:0000313" key="3">
    <source>
        <dbReference type="Proteomes" id="UP001430360"/>
    </source>
</evidence>